<dbReference type="RefSeq" id="WP_146576169.1">
    <property type="nucleotide sequence ID" value="NZ_SJPM01000001.1"/>
</dbReference>
<dbReference type="GO" id="GO:0004674">
    <property type="term" value="F:protein serine/threonine kinase activity"/>
    <property type="evidence" value="ECO:0007669"/>
    <property type="project" value="UniProtKB-EC"/>
</dbReference>
<feature type="compositionally biased region" description="Pro residues" evidence="6">
    <location>
        <begin position="523"/>
        <end position="538"/>
    </location>
</feature>
<evidence type="ECO:0000256" key="2">
    <source>
        <dbReference type="ARBA" id="ARBA00022679"/>
    </source>
</evidence>
<comment type="caution">
    <text evidence="8">The sequence shown here is derived from an EMBL/GenBank/DDBJ whole genome shotgun (WGS) entry which is preliminary data.</text>
</comment>
<feature type="region of interest" description="Disordered" evidence="6">
    <location>
        <begin position="277"/>
        <end position="351"/>
    </location>
</feature>
<proteinExistence type="predicted"/>
<feature type="region of interest" description="Disordered" evidence="6">
    <location>
        <begin position="481"/>
        <end position="570"/>
    </location>
</feature>
<dbReference type="OrthoDB" id="243713at2"/>
<evidence type="ECO:0000313" key="9">
    <source>
        <dbReference type="Proteomes" id="UP000316213"/>
    </source>
</evidence>
<keyword evidence="2 8" id="KW-0808">Transferase</keyword>
<feature type="compositionally biased region" description="Polar residues" evidence="6">
    <location>
        <begin position="507"/>
        <end position="516"/>
    </location>
</feature>
<keyword evidence="9" id="KW-1185">Reference proteome</keyword>
<protein>
    <recommendedName>
        <fullName evidence="1">non-specific serine/threonine protein kinase</fullName>
        <ecNumber evidence="1">2.7.11.1</ecNumber>
    </recommendedName>
</protein>
<dbReference type="EC" id="2.7.11.1" evidence="1"/>
<dbReference type="SMART" id="SM00220">
    <property type="entry name" value="S_TKc"/>
    <property type="match status" value="1"/>
</dbReference>
<dbReference type="Gene3D" id="1.10.510.10">
    <property type="entry name" value="Transferase(Phosphotransferase) domain 1"/>
    <property type="match status" value="1"/>
</dbReference>
<feature type="region of interest" description="Disordered" evidence="6">
    <location>
        <begin position="690"/>
        <end position="720"/>
    </location>
</feature>
<dbReference type="EMBL" id="SJPM01000001">
    <property type="protein sequence ID" value="TWU03698.1"/>
    <property type="molecule type" value="Genomic_DNA"/>
</dbReference>
<dbReference type="PROSITE" id="PS50011">
    <property type="entry name" value="PROTEIN_KINASE_DOM"/>
    <property type="match status" value="1"/>
</dbReference>
<keyword evidence="4 8" id="KW-0418">Kinase</keyword>
<organism evidence="8 9">
    <name type="scientific">Neorhodopirellula pilleata</name>
    <dbReference type="NCBI Taxonomy" id="2714738"/>
    <lineage>
        <taxon>Bacteria</taxon>
        <taxon>Pseudomonadati</taxon>
        <taxon>Planctomycetota</taxon>
        <taxon>Planctomycetia</taxon>
        <taxon>Pirellulales</taxon>
        <taxon>Pirellulaceae</taxon>
        <taxon>Neorhodopirellula</taxon>
    </lineage>
</organism>
<dbReference type="InterPro" id="IPR000719">
    <property type="entry name" value="Prot_kinase_dom"/>
</dbReference>
<dbReference type="Pfam" id="PF00069">
    <property type="entry name" value="Pkinase"/>
    <property type="match status" value="1"/>
</dbReference>
<accession>A0A5C6AVR8</accession>
<evidence type="ECO:0000256" key="3">
    <source>
        <dbReference type="ARBA" id="ARBA00022741"/>
    </source>
</evidence>
<evidence type="ECO:0000256" key="6">
    <source>
        <dbReference type="SAM" id="MobiDB-lite"/>
    </source>
</evidence>
<feature type="compositionally biased region" description="Polar residues" evidence="6">
    <location>
        <begin position="702"/>
        <end position="720"/>
    </location>
</feature>
<dbReference type="Proteomes" id="UP000316213">
    <property type="component" value="Unassembled WGS sequence"/>
</dbReference>
<dbReference type="AlphaFoldDB" id="A0A5C6AVR8"/>
<name>A0A5C6AVR8_9BACT</name>
<keyword evidence="5" id="KW-0067">ATP-binding</keyword>
<feature type="compositionally biased region" description="Polar residues" evidence="6">
    <location>
        <begin position="585"/>
        <end position="596"/>
    </location>
</feature>
<dbReference type="SUPFAM" id="SSF56112">
    <property type="entry name" value="Protein kinase-like (PK-like)"/>
    <property type="match status" value="1"/>
</dbReference>
<dbReference type="InterPro" id="IPR050660">
    <property type="entry name" value="NEK_Ser/Thr_kinase"/>
</dbReference>
<reference evidence="8 9" key="1">
    <citation type="submission" date="2019-02" db="EMBL/GenBank/DDBJ databases">
        <title>Deep-cultivation of Planctomycetes and their phenomic and genomic characterization uncovers novel biology.</title>
        <authorList>
            <person name="Wiegand S."/>
            <person name="Jogler M."/>
            <person name="Boedeker C."/>
            <person name="Pinto D."/>
            <person name="Vollmers J."/>
            <person name="Rivas-Marin E."/>
            <person name="Kohn T."/>
            <person name="Peeters S.H."/>
            <person name="Heuer A."/>
            <person name="Rast P."/>
            <person name="Oberbeckmann S."/>
            <person name="Bunk B."/>
            <person name="Jeske O."/>
            <person name="Meyerdierks A."/>
            <person name="Storesund J.E."/>
            <person name="Kallscheuer N."/>
            <person name="Luecker S."/>
            <person name="Lage O.M."/>
            <person name="Pohl T."/>
            <person name="Merkel B.J."/>
            <person name="Hornburger P."/>
            <person name="Mueller R.-W."/>
            <person name="Bruemmer F."/>
            <person name="Labrenz M."/>
            <person name="Spormann A.M."/>
            <person name="Op Den Camp H."/>
            <person name="Overmann J."/>
            <person name="Amann R."/>
            <person name="Jetten M.S.M."/>
            <person name="Mascher T."/>
            <person name="Medema M.H."/>
            <person name="Devos D.P."/>
            <person name="Kaster A.-K."/>
            <person name="Ovreas L."/>
            <person name="Rohde M."/>
            <person name="Galperin M.Y."/>
            <person name="Jogler C."/>
        </authorList>
    </citation>
    <scope>NUCLEOTIDE SEQUENCE [LARGE SCALE GENOMIC DNA]</scope>
    <source>
        <strain evidence="8 9">Pla100</strain>
    </source>
</reference>
<feature type="domain" description="Protein kinase" evidence="7">
    <location>
        <begin position="2"/>
        <end position="272"/>
    </location>
</feature>
<evidence type="ECO:0000313" key="8">
    <source>
        <dbReference type="EMBL" id="TWU03698.1"/>
    </source>
</evidence>
<feature type="compositionally biased region" description="Low complexity" evidence="6">
    <location>
        <begin position="481"/>
        <end position="495"/>
    </location>
</feature>
<feature type="compositionally biased region" description="Polar residues" evidence="6">
    <location>
        <begin position="298"/>
        <end position="314"/>
    </location>
</feature>
<dbReference type="InterPro" id="IPR011009">
    <property type="entry name" value="Kinase-like_dom_sf"/>
</dbReference>
<dbReference type="PANTHER" id="PTHR43671">
    <property type="entry name" value="SERINE/THREONINE-PROTEIN KINASE NEK"/>
    <property type="match status" value="1"/>
</dbReference>
<gene>
    <name evidence="8" type="primary">pknA_2</name>
    <name evidence="8" type="ORF">Pla100_06280</name>
</gene>
<feature type="compositionally biased region" description="Low complexity" evidence="6">
    <location>
        <begin position="616"/>
        <end position="625"/>
    </location>
</feature>
<sequence length="720" mass="76835">MTDIVRLHHESKFAKLYEGVTSLGKQVAIKAYRSSIRDNTRLRDRLYASVRDAAAHPHDHLLDYIDIDREQGWIVSEWMHSTIHCLCPSDRGTFPAGTLTPDVALTCLQQALSALKFLNDLGRFHGNLKPNNMLTDVTGNIRLSDPFMLAVDAPGVIPSVGTPKYLAPEMTGTLASIPGPGMDLYALGISLIELMSGERFTESMTGINSRTPDDDMVWLRWHGDLDARLPPVNELVPGCREDLSQVLDRMVIKDPHQRYRFASQVLQDLAVFSASVSPANRPHQGNFVGDRSGPSPSPVSRESIGSEQVSSTPVRSAGGHGGAPRPTAKSPTTKSSSTNTAATPTGARDDRRVATASDVMDRPDENLVIAIASGIRAGEMIGLDCYRFDVGFENDCTIVVDPEHPDGSPETRVRVSQSSSGWTAQLVSGTGAFINRSLLRSSSPLRSGDLIRMSYDGPDVQFFLQSGKPSIKRLAADYLATKPNPTKAPTNAPATSDAKKPIANRVHQASGNSAGRSPNALAPLPPRPTSSAPLPPGSKPTLGSQSAPLPPTAKPVSASHDPSSDEDDGSRKTMVLDRYLSDIQSAQGAAQETPQRSAARPFGDARSNAPAPPSAPAAQSVNSAAPRPPAAHPSAPQPTRLQPTPTQTTNASAPQGVVWTQPKTWDKTTKDRVLIGSAIVVAILAVLFFPTGDDSDRDGSSEPDNISLSTENNTESEAPE</sequence>
<evidence type="ECO:0000256" key="1">
    <source>
        <dbReference type="ARBA" id="ARBA00012513"/>
    </source>
</evidence>
<evidence type="ECO:0000259" key="7">
    <source>
        <dbReference type="PROSITE" id="PS50011"/>
    </source>
</evidence>
<evidence type="ECO:0000256" key="5">
    <source>
        <dbReference type="ARBA" id="ARBA00022840"/>
    </source>
</evidence>
<feature type="compositionally biased region" description="Low complexity" evidence="6">
    <location>
        <begin position="323"/>
        <end position="345"/>
    </location>
</feature>
<evidence type="ECO:0000256" key="4">
    <source>
        <dbReference type="ARBA" id="ARBA00022777"/>
    </source>
</evidence>
<dbReference type="PANTHER" id="PTHR43671:SF13">
    <property type="entry name" value="SERINE_THREONINE-PROTEIN KINASE NEK2"/>
    <property type="match status" value="1"/>
</dbReference>
<feature type="compositionally biased region" description="Low complexity" evidence="6">
    <location>
        <begin position="632"/>
        <end position="649"/>
    </location>
</feature>
<feature type="region of interest" description="Disordered" evidence="6">
    <location>
        <begin position="585"/>
        <end position="663"/>
    </location>
</feature>
<dbReference type="GO" id="GO:0005524">
    <property type="term" value="F:ATP binding"/>
    <property type="evidence" value="ECO:0007669"/>
    <property type="project" value="UniProtKB-KW"/>
</dbReference>
<keyword evidence="3" id="KW-0547">Nucleotide-binding</keyword>